<evidence type="ECO:0000313" key="3">
    <source>
        <dbReference type="Proteomes" id="UP000250079"/>
    </source>
</evidence>
<accession>A0A2Z2NJQ2</accession>
<feature type="region of interest" description="Disordered" evidence="1">
    <location>
        <begin position="1"/>
        <end position="37"/>
    </location>
</feature>
<dbReference type="AlphaFoldDB" id="A0A2Z2NJQ2"/>
<sequence>MSMEKAQSVAAAQQVDSKPAAVTQEFDKSEDKEPKFESNMVKKSLDEILGFSEEMYHLKEELVAFGIPMQTINVIVEHGFNGNEEQMAILLSTALSASEQSLGLGSIGKSDLEARVAALVVLEKDQAFARRVARQQGLNLQALNFLVQIVRQNPGDKGEKVVNEFIAYAMACDIPFEKVGAIVGEVGKQDTGSVLPNIPRKKKADTRSTLKDIARDAVLGIVISAFVLWFVI</sequence>
<dbReference type="EMBL" id="CP018632">
    <property type="protein sequence ID" value="ASJ71622.1"/>
    <property type="molecule type" value="Genomic_DNA"/>
</dbReference>
<protein>
    <submittedName>
        <fullName evidence="2">Uncharacterized protein</fullName>
    </submittedName>
</protein>
<feature type="compositionally biased region" description="Low complexity" evidence="1">
    <location>
        <begin position="1"/>
        <end position="15"/>
    </location>
</feature>
<proteinExistence type="predicted"/>
<gene>
    <name evidence="2" type="ORF">IMCC3135_07585</name>
</gene>
<dbReference type="RefSeq" id="WP_088917036.1">
    <property type="nucleotide sequence ID" value="NZ_CP018632.1"/>
</dbReference>
<dbReference type="KEGG" id="gai:IMCC3135_07585"/>
<dbReference type="Proteomes" id="UP000250079">
    <property type="component" value="Chromosome"/>
</dbReference>
<reference evidence="2 3" key="1">
    <citation type="submission" date="2016-12" db="EMBL/GenBank/DDBJ databases">
        <authorList>
            <person name="Song W.-J."/>
            <person name="Kurnit D.M."/>
        </authorList>
    </citation>
    <scope>NUCLEOTIDE SEQUENCE [LARGE SCALE GENOMIC DNA]</scope>
    <source>
        <strain evidence="2 3">IMCC3135</strain>
    </source>
</reference>
<name>A0A2Z2NJQ2_9GAMM</name>
<evidence type="ECO:0000256" key="1">
    <source>
        <dbReference type="SAM" id="MobiDB-lite"/>
    </source>
</evidence>
<organism evidence="2 3">
    <name type="scientific">Granulosicoccus antarcticus IMCC3135</name>
    <dbReference type="NCBI Taxonomy" id="1192854"/>
    <lineage>
        <taxon>Bacteria</taxon>
        <taxon>Pseudomonadati</taxon>
        <taxon>Pseudomonadota</taxon>
        <taxon>Gammaproteobacteria</taxon>
        <taxon>Chromatiales</taxon>
        <taxon>Granulosicoccaceae</taxon>
        <taxon>Granulosicoccus</taxon>
    </lineage>
</organism>
<feature type="compositionally biased region" description="Basic and acidic residues" evidence="1">
    <location>
        <begin position="25"/>
        <end position="36"/>
    </location>
</feature>
<evidence type="ECO:0000313" key="2">
    <source>
        <dbReference type="EMBL" id="ASJ71622.1"/>
    </source>
</evidence>
<keyword evidence="3" id="KW-1185">Reference proteome</keyword>